<accession>A0A8S5UJ90</accession>
<reference evidence="1" key="1">
    <citation type="journal article" date="2021" name="Proc. Natl. Acad. Sci. U.S.A.">
        <title>A Catalog of Tens of Thousands of Viruses from Human Metagenomes Reveals Hidden Associations with Chronic Diseases.</title>
        <authorList>
            <person name="Tisza M.J."/>
            <person name="Buck C.B."/>
        </authorList>
    </citation>
    <scope>NUCLEOTIDE SEQUENCE</scope>
    <source>
        <strain evidence="1">CtTDf8</strain>
    </source>
</reference>
<name>A0A8S5UJ90_9CAUD</name>
<evidence type="ECO:0000313" key="1">
    <source>
        <dbReference type="EMBL" id="DAF94500.1"/>
    </source>
</evidence>
<sequence length="217" mass="24927">MATKSELKKQRDEEREKELDRIRHIDEYNRAYFGTEQYRQVWWGASRLALAIIRMIDNAVENQIKEFKNPLFIKNVLEFLLKSKSDMMTFALNGGELSIICARMSGKGGSTLKPYRLIHYDETTPEISKTEYISEDEYKWRETARILMDALDNAVTCVSAMSGRTKNEVLNGFLGGRTIEEIPPAPTGKKSICESEVGEIRLEIRPDSNVRVEDSHD</sequence>
<protein>
    <submittedName>
        <fullName evidence="1">Uncharacterized protein</fullName>
    </submittedName>
</protein>
<organism evidence="1">
    <name type="scientific">Siphoviridae sp. ctTDf8</name>
    <dbReference type="NCBI Taxonomy" id="2825517"/>
    <lineage>
        <taxon>Viruses</taxon>
        <taxon>Duplodnaviria</taxon>
        <taxon>Heunggongvirae</taxon>
        <taxon>Uroviricota</taxon>
        <taxon>Caudoviricetes</taxon>
    </lineage>
</organism>
<dbReference type="EMBL" id="BK016093">
    <property type="protein sequence ID" value="DAF94500.1"/>
    <property type="molecule type" value="Genomic_DNA"/>
</dbReference>
<proteinExistence type="predicted"/>